<dbReference type="Gene3D" id="3.40.50.150">
    <property type="entry name" value="Vaccinia Virus protein VP39"/>
    <property type="match status" value="1"/>
</dbReference>
<evidence type="ECO:0000313" key="6">
    <source>
        <dbReference type="Proteomes" id="UP000824239"/>
    </source>
</evidence>
<feature type="domain" description="S-adenosylmethionine-dependent methyltransferase" evidence="4">
    <location>
        <begin position="53"/>
        <end position="200"/>
    </location>
</feature>
<protein>
    <submittedName>
        <fullName evidence="5">Class I SAM-dependent methyltransferase</fullName>
    </submittedName>
</protein>
<keyword evidence="1 5" id="KW-0489">Methyltransferase</keyword>
<dbReference type="GO" id="GO:0032259">
    <property type="term" value="P:methylation"/>
    <property type="evidence" value="ECO:0007669"/>
    <property type="project" value="UniProtKB-KW"/>
</dbReference>
<dbReference type="AlphaFoldDB" id="A0A9D1IX10"/>
<dbReference type="GO" id="GO:0008168">
    <property type="term" value="F:methyltransferase activity"/>
    <property type="evidence" value="ECO:0007669"/>
    <property type="project" value="UniProtKB-KW"/>
</dbReference>
<dbReference type="Pfam" id="PF10672">
    <property type="entry name" value="Methyltrans_SAM"/>
    <property type="match status" value="1"/>
</dbReference>
<reference evidence="5" key="1">
    <citation type="submission" date="2020-10" db="EMBL/GenBank/DDBJ databases">
        <authorList>
            <person name="Gilroy R."/>
        </authorList>
    </citation>
    <scope>NUCLEOTIDE SEQUENCE</scope>
    <source>
        <strain evidence="5">ChiBcec15-4380</strain>
    </source>
</reference>
<evidence type="ECO:0000313" key="5">
    <source>
        <dbReference type="EMBL" id="HIR50678.1"/>
    </source>
</evidence>
<proteinExistence type="predicted"/>
<dbReference type="InterPro" id="IPR019614">
    <property type="entry name" value="SAM-dep_methyl-trfase"/>
</dbReference>
<evidence type="ECO:0000259" key="4">
    <source>
        <dbReference type="Pfam" id="PF10672"/>
    </source>
</evidence>
<dbReference type="EMBL" id="DVHE01000043">
    <property type="protein sequence ID" value="HIR50678.1"/>
    <property type="molecule type" value="Genomic_DNA"/>
</dbReference>
<evidence type="ECO:0000256" key="2">
    <source>
        <dbReference type="ARBA" id="ARBA00022679"/>
    </source>
</evidence>
<dbReference type="SUPFAM" id="SSF53335">
    <property type="entry name" value="S-adenosyl-L-methionine-dependent methyltransferases"/>
    <property type="match status" value="1"/>
</dbReference>
<accession>A0A9D1IX10</accession>
<evidence type="ECO:0000256" key="3">
    <source>
        <dbReference type="ARBA" id="ARBA00022691"/>
    </source>
</evidence>
<evidence type="ECO:0000256" key="1">
    <source>
        <dbReference type="ARBA" id="ARBA00022603"/>
    </source>
</evidence>
<dbReference type="Proteomes" id="UP000824239">
    <property type="component" value="Unassembled WGS sequence"/>
</dbReference>
<dbReference type="InterPro" id="IPR029063">
    <property type="entry name" value="SAM-dependent_MTases_sf"/>
</dbReference>
<comment type="caution">
    <text evidence="5">The sequence shown here is derived from an EMBL/GenBank/DDBJ whole genome shotgun (WGS) entry which is preliminary data.</text>
</comment>
<keyword evidence="2" id="KW-0808">Transferase</keyword>
<organism evidence="5 6">
    <name type="scientific">Candidatus Avoscillospira avicola</name>
    <dbReference type="NCBI Taxonomy" id="2840706"/>
    <lineage>
        <taxon>Bacteria</taxon>
        <taxon>Bacillati</taxon>
        <taxon>Bacillota</taxon>
        <taxon>Clostridia</taxon>
        <taxon>Eubacteriales</taxon>
        <taxon>Oscillospiraceae</taxon>
        <taxon>Oscillospiraceae incertae sedis</taxon>
        <taxon>Candidatus Avoscillospira</taxon>
    </lineage>
</organism>
<dbReference type="PANTHER" id="PTHR43042:SF2">
    <property type="entry name" value="SAM-DEPENDENT METHYLTRANSFERASE"/>
    <property type="match status" value="1"/>
</dbReference>
<sequence length="294" mass="33488">MWIADQWKDYEVIDTSNGEKLERWGKYTLVRPDPQVIWNTPREDRRWRSYDGRYARSSSGGGKWSENRLPERWEIQYGPLRFYVKPMNFKHTGIFPEQAVNWDFEMEQIRRAGRPVSVLNLFAYTGGATLAAAAAGATVCHVDAARGMVSWARENARASGLEAAPIRWIVDDCAKFVEREIKRGRRYDAIIMDPPSYGRGPSGEIWKLEKDLYPFLQMVSGVLSEDPLFVLVNSYTTGLAPSVLGYMLDTLLTKRYGGHTECQELGLPVTVSGLTLPCGSTGRWMRAEREDLHR</sequence>
<dbReference type="InterPro" id="IPR013780">
    <property type="entry name" value="Glyco_hydro_b"/>
</dbReference>
<dbReference type="PANTHER" id="PTHR43042">
    <property type="entry name" value="SAM-DEPENDENT METHYLTRANSFERASE"/>
    <property type="match status" value="1"/>
</dbReference>
<reference evidence="5" key="2">
    <citation type="journal article" date="2021" name="PeerJ">
        <title>Extensive microbial diversity within the chicken gut microbiome revealed by metagenomics and culture.</title>
        <authorList>
            <person name="Gilroy R."/>
            <person name="Ravi A."/>
            <person name="Getino M."/>
            <person name="Pursley I."/>
            <person name="Horton D.L."/>
            <person name="Alikhan N.F."/>
            <person name="Baker D."/>
            <person name="Gharbi K."/>
            <person name="Hall N."/>
            <person name="Watson M."/>
            <person name="Adriaenssens E.M."/>
            <person name="Foster-Nyarko E."/>
            <person name="Jarju S."/>
            <person name="Secka A."/>
            <person name="Antonio M."/>
            <person name="Oren A."/>
            <person name="Chaudhuri R.R."/>
            <person name="La Ragione R."/>
            <person name="Hildebrand F."/>
            <person name="Pallen M.J."/>
        </authorList>
    </citation>
    <scope>NUCLEOTIDE SEQUENCE</scope>
    <source>
        <strain evidence="5">ChiBcec15-4380</strain>
    </source>
</reference>
<dbReference type="Gene3D" id="2.60.40.1180">
    <property type="entry name" value="Golgi alpha-mannosidase II"/>
    <property type="match status" value="1"/>
</dbReference>
<name>A0A9D1IX10_9FIRM</name>
<keyword evidence="3" id="KW-0949">S-adenosyl-L-methionine</keyword>
<gene>
    <name evidence="5" type="ORF">IAA53_05255</name>
</gene>